<evidence type="ECO:0000313" key="2">
    <source>
        <dbReference type="Proteomes" id="UP001595729"/>
    </source>
</evidence>
<reference evidence="2" key="1">
    <citation type="journal article" date="2019" name="Int. J. Syst. Evol. Microbiol.">
        <title>The Global Catalogue of Microorganisms (GCM) 10K type strain sequencing project: providing services to taxonomists for standard genome sequencing and annotation.</title>
        <authorList>
            <consortium name="The Broad Institute Genomics Platform"/>
            <consortium name="The Broad Institute Genome Sequencing Center for Infectious Disease"/>
            <person name="Wu L."/>
            <person name="Ma J."/>
        </authorList>
    </citation>
    <scope>NUCLEOTIDE SEQUENCE [LARGE SCALE GENOMIC DNA]</scope>
    <source>
        <strain evidence="2">KCTC 42501</strain>
    </source>
</reference>
<dbReference type="Pfam" id="PF10932">
    <property type="entry name" value="DUF2783"/>
    <property type="match status" value="1"/>
</dbReference>
<dbReference type="Proteomes" id="UP001595729">
    <property type="component" value="Unassembled WGS sequence"/>
</dbReference>
<dbReference type="InterPro" id="IPR021233">
    <property type="entry name" value="DUF2783"/>
</dbReference>
<dbReference type="RefSeq" id="WP_382173922.1">
    <property type="nucleotide sequence ID" value="NZ_JBHRXX010000005.1"/>
</dbReference>
<comment type="caution">
    <text evidence="1">The sequence shown here is derived from an EMBL/GenBank/DDBJ whole genome shotgun (WGS) entry which is preliminary data.</text>
</comment>
<dbReference type="EMBL" id="JBHRXX010000005">
    <property type="protein sequence ID" value="MFC3684204.1"/>
    <property type="molecule type" value="Genomic_DNA"/>
</dbReference>
<sequence length="62" mass="6730">MNTAPNFQDADGFYERLLDAHQGLSREQSELLNARLVLLLANQIGSAQVLADCVAAAQDTLE</sequence>
<name>A0ABV7W317_9BURK</name>
<gene>
    <name evidence="1" type="ORF">ACFOPI_11415</name>
</gene>
<evidence type="ECO:0000313" key="1">
    <source>
        <dbReference type="EMBL" id="MFC3684204.1"/>
    </source>
</evidence>
<protein>
    <submittedName>
        <fullName evidence="1">DUF2783 domain-containing protein</fullName>
    </submittedName>
</protein>
<organism evidence="1 2">
    <name type="scientific">Hydrogenophaga luteola</name>
    <dbReference type="NCBI Taxonomy" id="1591122"/>
    <lineage>
        <taxon>Bacteria</taxon>
        <taxon>Pseudomonadati</taxon>
        <taxon>Pseudomonadota</taxon>
        <taxon>Betaproteobacteria</taxon>
        <taxon>Burkholderiales</taxon>
        <taxon>Comamonadaceae</taxon>
        <taxon>Hydrogenophaga</taxon>
    </lineage>
</organism>
<keyword evidence="2" id="KW-1185">Reference proteome</keyword>
<proteinExistence type="predicted"/>
<accession>A0ABV7W317</accession>